<dbReference type="InterPro" id="IPR002545">
    <property type="entry name" value="CheW-lke_dom"/>
</dbReference>
<protein>
    <submittedName>
        <fullName evidence="2">Chemotaxis protein CheA</fullName>
    </submittedName>
</protein>
<organism evidence="2 3">
    <name type="scientific">Chondromyces apiculatus DSM 436</name>
    <dbReference type="NCBI Taxonomy" id="1192034"/>
    <lineage>
        <taxon>Bacteria</taxon>
        <taxon>Pseudomonadati</taxon>
        <taxon>Myxococcota</taxon>
        <taxon>Polyangia</taxon>
        <taxon>Polyangiales</taxon>
        <taxon>Polyangiaceae</taxon>
        <taxon>Chondromyces</taxon>
    </lineage>
</organism>
<keyword evidence="3" id="KW-1185">Reference proteome</keyword>
<gene>
    <name evidence="2" type="ORF">CAP_4864</name>
</gene>
<name>A0A017T5B5_9BACT</name>
<proteinExistence type="predicted"/>
<dbReference type="GO" id="GO:0006935">
    <property type="term" value="P:chemotaxis"/>
    <property type="evidence" value="ECO:0007669"/>
    <property type="project" value="InterPro"/>
</dbReference>
<dbReference type="Gene3D" id="2.30.30.40">
    <property type="entry name" value="SH3 Domains"/>
    <property type="match status" value="1"/>
</dbReference>
<dbReference type="SUPFAM" id="SSF50341">
    <property type="entry name" value="CheW-like"/>
    <property type="match status" value="1"/>
</dbReference>
<dbReference type="Pfam" id="PF01584">
    <property type="entry name" value="CheW"/>
    <property type="match status" value="1"/>
</dbReference>
<evidence type="ECO:0000313" key="3">
    <source>
        <dbReference type="Proteomes" id="UP000019678"/>
    </source>
</evidence>
<dbReference type="EMBL" id="ASRX01000039">
    <property type="protein sequence ID" value="EYF03990.1"/>
    <property type="molecule type" value="Genomic_DNA"/>
</dbReference>
<evidence type="ECO:0000313" key="2">
    <source>
        <dbReference type="EMBL" id="EYF03990.1"/>
    </source>
</evidence>
<dbReference type="eggNOG" id="COG0643">
    <property type="taxonomic scope" value="Bacteria"/>
</dbReference>
<dbReference type="GO" id="GO:0007165">
    <property type="term" value="P:signal transduction"/>
    <property type="evidence" value="ECO:0007669"/>
    <property type="project" value="InterPro"/>
</dbReference>
<dbReference type="AlphaFoldDB" id="A0A017T5B5"/>
<accession>A0A017T5B5</accession>
<feature type="domain" description="CheW-like" evidence="1">
    <location>
        <begin position="2"/>
        <end position="58"/>
    </location>
</feature>
<dbReference type="InterPro" id="IPR036061">
    <property type="entry name" value="CheW-like_dom_sf"/>
</dbReference>
<reference evidence="2 3" key="1">
    <citation type="submission" date="2013-05" db="EMBL/GenBank/DDBJ databases">
        <title>Genome assembly of Chondromyces apiculatus DSM 436.</title>
        <authorList>
            <person name="Sharma G."/>
            <person name="Khatri I."/>
            <person name="Kaur C."/>
            <person name="Mayilraj S."/>
            <person name="Subramanian S."/>
        </authorList>
    </citation>
    <scope>NUCLEOTIDE SEQUENCE [LARGE SCALE GENOMIC DNA]</scope>
    <source>
        <strain evidence="2 3">DSM 436</strain>
    </source>
</reference>
<sequence length="72" mass="7397">MRRGGEATALLVDRLLGHREAVIRPLTDPLVQVVGVSGATDLGDGKPTLVLDLIALVGAVSGQRTALRPEGG</sequence>
<comment type="caution">
    <text evidence="2">The sequence shown here is derived from an EMBL/GenBank/DDBJ whole genome shotgun (WGS) entry which is preliminary data.</text>
</comment>
<evidence type="ECO:0000259" key="1">
    <source>
        <dbReference type="Pfam" id="PF01584"/>
    </source>
</evidence>
<dbReference type="Proteomes" id="UP000019678">
    <property type="component" value="Unassembled WGS sequence"/>
</dbReference>
<dbReference type="STRING" id="1192034.CAP_4864"/>